<feature type="compositionally biased region" description="Low complexity" evidence="6">
    <location>
        <begin position="548"/>
        <end position="564"/>
    </location>
</feature>
<evidence type="ECO:0000256" key="6">
    <source>
        <dbReference type="SAM" id="MobiDB-lite"/>
    </source>
</evidence>
<evidence type="ECO:0000256" key="2">
    <source>
        <dbReference type="ARBA" id="ARBA00023155"/>
    </source>
</evidence>
<keyword evidence="2 4" id="KW-0371">Homeobox</keyword>
<feature type="compositionally biased region" description="Basic and acidic residues" evidence="6">
    <location>
        <begin position="466"/>
        <end position="475"/>
    </location>
</feature>
<feature type="region of interest" description="Disordered" evidence="6">
    <location>
        <begin position="920"/>
        <end position="993"/>
    </location>
</feature>
<feature type="region of interest" description="Disordered" evidence="6">
    <location>
        <begin position="520"/>
        <end position="847"/>
    </location>
</feature>
<dbReference type="Pfam" id="PF00046">
    <property type="entry name" value="Homeodomain"/>
    <property type="match status" value="1"/>
</dbReference>
<dbReference type="SUPFAM" id="SSF46689">
    <property type="entry name" value="Homeodomain-like"/>
    <property type="match status" value="1"/>
</dbReference>
<feature type="compositionally biased region" description="Low complexity" evidence="6">
    <location>
        <begin position="441"/>
        <end position="459"/>
    </location>
</feature>
<feature type="compositionally biased region" description="Basic residues" evidence="6">
    <location>
        <begin position="836"/>
        <end position="845"/>
    </location>
</feature>
<feature type="compositionally biased region" description="Polar residues" evidence="6">
    <location>
        <begin position="219"/>
        <end position="229"/>
    </location>
</feature>
<feature type="region of interest" description="Disordered" evidence="6">
    <location>
        <begin position="1019"/>
        <end position="1058"/>
    </location>
</feature>
<gene>
    <name evidence="8" type="ORF">BGZ99_009199</name>
</gene>
<feature type="domain" description="Homeobox" evidence="7">
    <location>
        <begin position="860"/>
        <end position="920"/>
    </location>
</feature>
<dbReference type="GO" id="GO:0003677">
    <property type="term" value="F:DNA binding"/>
    <property type="evidence" value="ECO:0007669"/>
    <property type="project" value="UniProtKB-UniRule"/>
</dbReference>
<evidence type="ECO:0000259" key="7">
    <source>
        <dbReference type="PROSITE" id="PS50071"/>
    </source>
</evidence>
<dbReference type="Proteomes" id="UP000738325">
    <property type="component" value="Unassembled WGS sequence"/>
</dbReference>
<feature type="compositionally biased region" description="Low complexity" evidence="6">
    <location>
        <begin position="807"/>
        <end position="822"/>
    </location>
</feature>
<reference evidence="8" key="1">
    <citation type="journal article" date="2020" name="Fungal Divers.">
        <title>Resolving the Mortierellaceae phylogeny through synthesis of multi-gene phylogenetics and phylogenomics.</title>
        <authorList>
            <person name="Vandepol N."/>
            <person name="Liber J."/>
            <person name="Desiro A."/>
            <person name="Na H."/>
            <person name="Kennedy M."/>
            <person name="Barry K."/>
            <person name="Grigoriev I.V."/>
            <person name="Miller A.N."/>
            <person name="O'Donnell K."/>
            <person name="Stajich J.E."/>
            <person name="Bonito G."/>
        </authorList>
    </citation>
    <scope>NUCLEOTIDE SEQUENCE</scope>
    <source>
        <strain evidence="8">REB-010B</strain>
    </source>
</reference>
<feature type="compositionally biased region" description="Polar residues" evidence="6">
    <location>
        <begin position="346"/>
        <end position="359"/>
    </location>
</feature>
<organism evidence="8 9">
    <name type="scientific">Dissophora globulifera</name>
    <dbReference type="NCBI Taxonomy" id="979702"/>
    <lineage>
        <taxon>Eukaryota</taxon>
        <taxon>Fungi</taxon>
        <taxon>Fungi incertae sedis</taxon>
        <taxon>Mucoromycota</taxon>
        <taxon>Mortierellomycotina</taxon>
        <taxon>Mortierellomycetes</taxon>
        <taxon>Mortierellales</taxon>
        <taxon>Mortierellaceae</taxon>
        <taxon>Dissophora</taxon>
    </lineage>
</organism>
<dbReference type="PROSITE" id="PS50071">
    <property type="entry name" value="HOMEOBOX_2"/>
    <property type="match status" value="1"/>
</dbReference>
<feature type="compositionally biased region" description="Low complexity" evidence="6">
    <location>
        <begin position="1025"/>
        <end position="1041"/>
    </location>
</feature>
<feature type="compositionally biased region" description="Polar residues" evidence="6">
    <location>
        <begin position="632"/>
        <end position="647"/>
    </location>
</feature>
<feature type="compositionally biased region" description="Low complexity" evidence="6">
    <location>
        <begin position="705"/>
        <end position="728"/>
    </location>
</feature>
<dbReference type="CDD" id="cd00086">
    <property type="entry name" value="homeodomain"/>
    <property type="match status" value="1"/>
</dbReference>
<dbReference type="EMBL" id="JAAAIP010000761">
    <property type="protein sequence ID" value="KAG0312939.1"/>
    <property type="molecule type" value="Genomic_DNA"/>
</dbReference>
<feature type="compositionally biased region" description="Basic and acidic residues" evidence="6">
    <location>
        <begin position="258"/>
        <end position="271"/>
    </location>
</feature>
<name>A0A9P6R582_9FUNG</name>
<feature type="compositionally biased region" description="Low complexity" evidence="6">
    <location>
        <begin position="272"/>
        <end position="287"/>
    </location>
</feature>
<evidence type="ECO:0000256" key="3">
    <source>
        <dbReference type="ARBA" id="ARBA00023242"/>
    </source>
</evidence>
<feature type="compositionally biased region" description="Polar residues" evidence="6">
    <location>
        <begin position="398"/>
        <end position="423"/>
    </location>
</feature>
<comment type="caution">
    <text evidence="8">The sequence shown here is derived from an EMBL/GenBank/DDBJ whole genome shotgun (WGS) entry which is preliminary data.</text>
</comment>
<feature type="region of interest" description="Disordered" evidence="6">
    <location>
        <begin position="1"/>
        <end position="55"/>
    </location>
</feature>
<dbReference type="InterPro" id="IPR001356">
    <property type="entry name" value="HD"/>
</dbReference>
<dbReference type="InterPro" id="IPR009057">
    <property type="entry name" value="Homeodomain-like_sf"/>
</dbReference>
<dbReference type="PROSITE" id="PS00027">
    <property type="entry name" value="HOMEOBOX_1"/>
    <property type="match status" value="1"/>
</dbReference>
<dbReference type="GO" id="GO:0005634">
    <property type="term" value="C:nucleus"/>
    <property type="evidence" value="ECO:0007669"/>
    <property type="project" value="UniProtKB-SubCell"/>
</dbReference>
<evidence type="ECO:0000313" key="9">
    <source>
        <dbReference type="Proteomes" id="UP000738325"/>
    </source>
</evidence>
<feature type="compositionally biased region" description="Basic and acidic residues" evidence="6">
    <location>
        <begin position="787"/>
        <end position="800"/>
    </location>
</feature>
<feature type="compositionally biased region" description="Low complexity" evidence="6">
    <location>
        <begin position="527"/>
        <end position="541"/>
    </location>
</feature>
<feature type="compositionally biased region" description="Basic residues" evidence="6">
    <location>
        <begin position="201"/>
        <end position="213"/>
    </location>
</feature>
<feature type="region of interest" description="Disordered" evidence="6">
    <location>
        <begin position="441"/>
        <end position="489"/>
    </location>
</feature>
<feature type="region of interest" description="Disordered" evidence="6">
    <location>
        <begin position="97"/>
        <end position="119"/>
    </location>
</feature>
<keyword evidence="3 4" id="KW-0539">Nucleus</keyword>
<feature type="DNA-binding region" description="Homeobox" evidence="4">
    <location>
        <begin position="862"/>
        <end position="921"/>
    </location>
</feature>
<feature type="region of interest" description="Disordered" evidence="6">
    <location>
        <begin position="136"/>
        <end position="359"/>
    </location>
</feature>
<dbReference type="SMART" id="SM00389">
    <property type="entry name" value="HOX"/>
    <property type="match status" value="1"/>
</dbReference>
<feature type="compositionally biased region" description="Low complexity" evidence="6">
    <location>
        <begin position="308"/>
        <end position="345"/>
    </location>
</feature>
<keyword evidence="1 4" id="KW-0238">DNA-binding</keyword>
<protein>
    <recommendedName>
        <fullName evidence="7">Homeobox domain-containing protein</fullName>
    </recommendedName>
</protein>
<feature type="compositionally biased region" description="Low complexity" evidence="6">
    <location>
        <begin position="162"/>
        <end position="174"/>
    </location>
</feature>
<evidence type="ECO:0000256" key="5">
    <source>
        <dbReference type="RuleBase" id="RU000682"/>
    </source>
</evidence>
<accession>A0A9P6R582</accession>
<dbReference type="Gene3D" id="1.10.10.60">
    <property type="entry name" value="Homeodomain-like"/>
    <property type="match status" value="1"/>
</dbReference>
<dbReference type="AlphaFoldDB" id="A0A9P6R582"/>
<comment type="subcellular location">
    <subcellularLocation>
        <location evidence="4 5">Nucleus</location>
    </subcellularLocation>
</comment>
<sequence>MDPVSGRAAHSPSATITSAFPISVPHPYSKMQNSSSIPSPPEHHFNSMKVKTPSSSVASSLDHAILPNKAALSKFHAHDLAHDHQSYPERHHHYSAHYRPHDHDHASSTSPDGKHPHNSRINIANLLCTSDADADDDTRMTDASQDQAHLKNHRRVDHPPRSHQQPQQQQPQVHQHQHREQLRAISEEADERHPHLQQHQQHQHYHHQQHHHQDRAQHSSYPSSYSNGTGRSGDGAVHDSHYGSSSNGNGVYTPPLEVSHREPTFPHRDADAMSGSTSSLPASASSATYRASHADRYPPQQHSGTRPASFSAASSSSSSGPLYSVPTSSSSSASASYTAAPRSTYPGSQQRSASWNNDRYQDYSHSSYELEHQRRMDRSNSDYALHQQNYGPYLDSPPLSSATLPKPHASSSETSSRAYPASVSTKAATATDGSAPLYYHSSPPSSATASYPYSSTGSGRATPTKPRHEYTESRQGHGPMLPPPSSLLGAVESKPQRVYGRDSTVDDNWTPVSRATRVVPIDAPNESRPYAFPSSSSSSAMLPPPYLPSSSSSSSKSMGTSSSSHLPYPSNYSTPPVEPKPRRVYGIDAADVPQRLPPPAPSASYGSGSYSKPLQHIPDDPEGEDARRRSMEQSSTTSAGMNGTSGYSRPYGSGMTSAYVSQAYGYSGSSSHHYSHSDREQERASRYDYDNRGWKSSQPAVGHGSSSTAASSSSYAPSRPYSRPQSPSLDIKPPTWYQNYAHSVPPPKSQPQSSYHHSDSQYYSPHSHHQQTRGYSPHEYANSSDPTAEHDYEPRSERNSRGRHRSSSLSSTKRSKSAHSASQSVHPFDTADKSSKSKKPKRIKNPGHDEDLIVFEDEYYAVKAKRKRANASQLSVLNAAFERSYFPSTEERLRLSKQCRMCPRTVQIWFQNKRQSVKAKSEAMEAAMSGGGGEEGETSRRGSGEDDSSSSTEGQKRPADDHGENGEGSARRHLPHMDDKRRSSGPGTMIPSEAVMSALHIQLDGRSVDYFSRKRRATIAKMEQNEQQKQQKNQQKQQQQEPEQERQEDQQPSQQQQQ</sequence>
<feature type="compositionally biased region" description="Low complexity" evidence="6">
    <location>
        <begin position="750"/>
        <end position="765"/>
    </location>
</feature>
<proteinExistence type="predicted"/>
<evidence type="ECO:0000256" key="4">
    <source>
        <dbReference type="PROSITE-ProRule" id="PRU00108"/>
    </source>
</evidence>
<dbReference type="InterPro" id="IPR017970">
    <property type="entry name" value="Homeobox_CS"/>
</dbReference>
<dbReference type="OrthoDB" id="6159439at2759"/>
<dbReference type="GO" id="GO:0000981">
    <property type="term" value="F:DNA-binding transcription factor activity, RNA polymerase II-specific"/>
    <property type="evidence" value="ECO:0007669"/>
    <property type="project" value="InterPro"/>
</dbReference>
<feature type="compositionally biased region" description="Basic and acidic residues" evidence="6">
    <location>
        <begin position="954"/>
        <end position="965"/>
    </location>
</feature>
<keyword evidence="9" id="KW-1185">Reference proteome</keyword>
<feature type="compositionally biased region" description="Low complexity" evidence="6">
    <location>
        <begin position="602"/>
        <end position="611"/>
    </location>
</feature>
<feature type="compositionally biased region" description="Basic and acidic residues" evidence="6">
    <location>
        <begin position="675"/>
        <end position="693"/>
    </location>
</feature>
<evidence type="ECO:0000313" key="8">
    <source>
        <dbReference type="EMBL" id="KAG0312939.1"/>
    </source>
</evidence>
<evidence type="ECO:0000256" key="1">
    <source>
        <dbReference type="ARBA" id="ARBA00023125"/>
    </source>
</evidence>
<feature type="region of interest" description="Disordered" evidence="6">
    <location>
        <begin position="387"/>
        <end position="423"/>
    </location>
</feature>
<feature type="compositionally biased region" description="Basic and acidic residues" evidence="6">
    <location>
        <begin position="178"/>
        <end position="194"/>
    </location>
</feature>